<reference evidence="1" key="1">
    <citation type="submission" date="2021-06" db="EMBL/GenBank/DDBJ databases">
        <authorList>
            <person name="Kallberg Y."/>
            <person name="Tangrot J."/>
            <person name="Rosling A."/>
        </authorList>
    </citation>
    <scope>NUCLEOTIDE SEQUENCE</scope>
    <source>
        <strain evidence="1">FL966</strain>
    </source>
</reference>
<organism evidence="1 2">
    <name type="scientific">Cetraspora pellucida</name>
    <dbReference type="NCBI Taxonomy" id="1433469"/>
    <lineage>
        <taxon>Eukaryota</taxon>
        <taxon>Fungi</taxon>
        <taxon>Fungi incertae sedis</taxon>
        <taxon>Mucoromycota</taxon>
        <taxon>Glomeromycotina</taxon>
        <taxon>Glomeromycetes</taxon>
        <taxon>Diversisporales</taxon>
        <taxon>Gigasporaceae</taxon>
        <taxon>Cetraspora</taxon>
    </lineage>
</organism>
<gene>
    <name evidence="1" type="ORF">CPELLU_LOCUS5548</name>
</gene>
<protein>
    <submittedName>
        <fullName evidence="1">13191_t:CDS:1</fullName>
    </submittedName>
</protein>
<proteinExistence type="predicted"/>
<evidence type="ECO:0000313" key="2">
    <source>
        <dbReference type="Proteomes" id="UP000789759"/>
    </source>
</evidence>
<dbReference type="AlphaFoldDB" id="A0A9N9BLZ4"/>
<comment type="caution">
    <text evidence="1">The sequence shown here is derived from an EMBL/GenBank/DDBJ whole genome shotgun (WGS) entry which is preliminary data.</text>
</comment>
<evidence type="ECO:0000313" key="1">
    <source>
        <dbReference type="EMBL" id="CAG8568686.1"/>
    </source>
</evidence>
<accession>A0A9N9BLZ4</accession>
<name>A0A9N9BLZ4_9GLOM</name>
<keyword evidence="2" id="KW-1185">Reference proteome</keyword>
<dbReference type="EMBL" id="CAJVQA010003180">
    <property type="protein sequence ID" value="CAG8568686.1"/>
    <property type="molecule type" value="Genomic_DNA"/>
</dbReference>
<sequence length="67" mass="7703">MGLENVHYIILLKDTLNLNDTALNQEQENNICSMLAQEQNNNIHNMLVQEQENNIQIINLKIISIKG</sequence>
<dbReference type="Proteomes" id="UP000789759">
    <property type="component" value="Unassembled WGS sequence"/>
</dbReference>